<dbReference type="GO" id="GO:0098552">
    <property type="term" value="C:side of membrane"/>
    <property type="evidence" value="ECO:0007669"/>
    <property type="project" value="UniProtKB-KW"/>
</dbReference>
<dbReference type="InterPro" id="IPR008427">
    <property type="entry name" value="Extracellular_membr_CFEM_dom"/>
</dbReference>
<evidence type="ECO:0000256" key="14">
    <source>
        <dbReference type="PROSITE-ProRule" id="PRU01356"/>
    </source>
</evidence>
<evidence type="ECO:0000256" key="7">
    <source>
        <dbReference type="ARBA" id="ARBA00022692"/>
    </source>
</evidence>
<sequence>MRPTAWVATLAIASLAPLSCAQSMPACASQCLTKSLEQFKCAATEFDGICADQTLMDNVSACSLTACTLFEGLEARNATATVCKEPVRDRSHVAPVATAVTASMALAFVILRIYEAGVRHEFQWVDFCAVLAMICSIPMDVGEFYSTHTFPLYTWVTQVSYIAAIILTKMTILCFFMHVFLSRVFRFVCIGTLVHCVLFIVTTTIAAVLACIPVQYAWSAWTGSGEGVCFENNAFWWAHSATNIATDLWILALPIPQLLKLQLGRRKKIYLILMFSVGIVITIVSIIRFSGLVTYSTSSNPTYNNVDVATYSVIEYNVSIMCCCMPPLLSFLRRVMPTVFGSTNRPGNYKAGSYNVAKSPFPSNGIQKSVTHTVSYMPKASDSDVDQYHQR</sequence>
<gene>
    <name evidence="18" type="ORF">C8A03DRAFT_48087</name>
</gene>
<comment type="caution">
    <text evidence="14">Lacks conserved residue(s) required for the propagation of feature annotation.</text>
</comment>
<evidence type="ECO:0000256" key="16">
    <source>
        <dbReference type="SAM" id="SignalP"/>
    </source>
</evidence>
<feature type="chain" id="PRO_5042857009" description="CFEM domain-containing protein" evidence="16">
    <location>
        <begin position="22"/>
        <end position="391"/>
    </location>
</feature>
<feature type="disulfide bond" evidence="14">
    <location>
        <begin position="27"/>
        <end position="67"/>
    </location>
</feature>
<feature type="signal peptide" evidence="16">
    <location>
        <begin position="1"/>
        <end position="21"/>
    </location>
</feature>
<evidence type="ECO:0000259" key="17">
    <source>
        <dbReference type="PROSITE" id="PS52012"/>
    </source>
</evidence>
<evidence type="ECO:0000256" key="10">
    <source>
        <dbReference type="ARBA" id="ARBA00023136"/>
    </source>
</evidence>
<dbReference type="Proteomes" id="UP001303760">
    <property type="component" value="Unassembled WGS sequence"/>
</dbReference>
<evidence type="ECO:0000256" key="5">
    <source>
        <dbReference type="ARBA" id="ARBA00022525"/>
    </source>
</evidence>
<comment type="caution">
    <text evidence="18">The sequence shown here is derived from an EMBL/GenBank/DDBJ whole genome shotgun (WGS) entry which is preliminary data.</text>
</comment>
<reference evidence="18" key="1">
    <citation type="journal article" date="2023" name="Mol. Phylogenet. Evol.">
        <title>Genome-scale phylogeny and comparative genomics of the fungal order Sordariales.</title>
        <authorList>
            <person name="Hensen N."/>
            <person name="Bonometti L."/>
            <person name="Westerberg I."/>
            <person name="Brannstrom I.O."/>
            <person name="Guillou S."/>
            <person name="Cros-Aarteil S."/>
            <person name="Calhoun S."/>
            <person name="Haridas S."/>
            <person name="Kuo A."/>
            <person name="Mondo S."/>
            <person name="Pangilinan J."/>
            <person name="Riley R."/>
            <person name="LaButti K."/>
            <person name="Andreopoulos B."/>
            <person name="Lipzen A."/>
            <person name="Chen C."/>
            <person name="Yan M."/>
            <person name="Daum C."/>
            <person name="Ng V."/>
            <person name="Clum A."/>
            <person name="Steindorff A."/>
            <person name="Ohm R.A."/>
            <person name="Martin F."/>
            <person name="Silar P."/>
            <person name="Natvig D.O."/>
            <person name="Lalanne C."/>
            <person name="Gautier V."/>
            <person name="Ament-Velasquez S.L."/>
            <person name="Kruys A."/>
            <person name="Hutchinson M.I."/>
            <person name="Powell A.J."/>
            <person name="Barry K."/>
            <person name="Miller A.N."/>
            <person name="Grigoriev I.V."/>
            <person name="Debuchy R."/>
            <person name="Gladieux P."/>
            <person name="Hiltunen Thoren M."/>
            <person name="Johannesson H."/>
        </authorList>
    </citation>
    <scope>NUCLEOTIDE SEQUENCE</scope>
    <source>
        <strain evidence="18">CBS 532.94</strain>
    </source>
</reference>
<feature type="disulfide bond" evidence="14">
    <location>
        <begin position="31"/>
        <end position="62"/>
    </location>
</feature>
<feature type="disulfide bond" evidence="14">
    <location>
        <begin position="50"/>
        <end position="83"/>
    </location>
</feature>
<keyword evidence="6" id="KW-0325">Glycoprotein</keyword>
<keyword evidence="5" id="KW-0964">Secreted</keyword>
<comment type="similarity">
    <text evidence="4">Belongs to the RBT5 family.</text>
</comment>
<dbReference type="AlphaFoldDB" id="A0AAN7H3G8"/>
<keyword evidence="11 14" id="KW-1015">Disulfide bond</keyword>
<feature type="transmembrane region" description="Helical" evidence="15">
    <location>
        <begin position="159"/>
        <end position="181"/>
    </location>
</feature>
<evidence type="ECO:0000256" key="13">
    <source>
        <dbReference type="ARBA" id="ARBA00038359"/>
    </source>
</evidence>
<dbReference type="PROSITE" id="PS52012">
    <property type="entry name" value="CFEM"/>
    <property type="match status" value="1"/>
</dbReference>
<organism evidence="18 19">
    <name type="scientific">Achaetomium macrosporum</name>
    <dbReference type="NCBI Taxonomy" id="79813"/>
    <lineage>
        <taxon>Eukaryota</taxon>
        <taxon>Fungi</taxon>
        <taxon>Dikarya</taxon>
        <taxon>Ascomycota</taxon>
        <taxon>Pezizomycotina</taxon>
        <taxon>Sordariomycetes</taxon>
        <taxon>Sordariomycetidae</taxon>
        <taxon>Sordariales</taxon>
        <taxon>Chaetomiaceae</taxon>
        <taxon>Achaetomium</taxon>
    </lineage>
</organism>
<dbReference type="GO" id="GO:0005576">
    <property type="term" value="C:extracellular region"/>
    <property type="evidence" value="ECO:0007669"/>
    <property type="project" value="UniProtKB-SubCell"/>
</dbReference>
<feature type="transmembrane region" description="Helical" evidence="15">
    <location>
        <begin position="271"/>
        <end position="293"/>
    </location>
</feature>
<protein>
    <recommendedName>
        <fullName evidence="17">CFEM domain-containing protein</fullName>
    </recommendedName>
</protein>
<feature type="transmembrane region" description="Helical" evidence="15">
    <location>
        <begin position="93"/>
        <end position="114"/>
    </location>
</feature>
<evidence type="ECO:0000256" key="6">
    <source>
        <dbReference type="ARBA" id="ARBA00022622"/>
    </source>
</evidence>
<feature type="transmembrane region" description="Helical" evidence="15">
    <location>
        <begin position="313"/>
        <end position="332"/>
    </location>
</feature>
<keyword evidence="7 15" id="KW-0812">Transmembrane</keyword>
<dbReference type="InterPro" id="IPR049326">
    <property type="entry name" value="Rhodopsin_dom_fungi"/>
</dbReference>
<feature type="domain" description="CFEM" evidence="17">
    <location>
        <begin position="1"/>
        <end position="109"/>
    </location>
</feature>
<evidence type="ECO:0000256" key="3">
    <source>
        <dbReference type="ARBA" id="ARBA00004613"/>
    </source>
</evidence>
<evidence type="ECO:0000256" key="15">
    <source>
        <dbReference type="SAM" id="Phobius"/>
    </source>
</evidence>
<evidence type="ECO:0000256" key="2">
    <source>
        <dbReference type="ARBA" id="ARBA00004589"/>
    </source>
</evidence>
<reference evidence="18" key="2">
    <citation type="submission" date="2023-05" db="EMBL/GenBank/DDBJ databases">
        <authorList>
            <consortium name="Lawrence Berkeley National Laboratory"/>
            <person name="Steindorff A."/>
            <person name="Hensen N."/>
            <person name="Bonometti L."/>
            <person name="Westerberg I."/>
            <person name="Brannstrom I.O."/>
            <person name="Guillou S."/>
            <person name="Cros-Aarteil S."/>
            <person name="Calhoun S."/>
            <person name="Haridas S."/>
            <person name="Kuo A."/>
            <person name="Mondo S."/>
            <person name="Pangilinan J."/>
            <person name="Riley R."/>
            <person name="Labutti K."/>
            <person name="Andreopoulos B."/>
            <person name="Lipzen A."/>
            <person name="Chen C."/>
            <person name="Yanf M."/>
            <person name="Daum C."/>
            <person name="Ng V."/>
            <person name="Clum A."/>
            <person name="Ohm R."/>
            <person name="Martin F."/>
            <person name="Silar P."/>
            <person name="Natvig D."/>
            <person name="Lalanne C."/>
            <person name="Gautier V."/>
            <person name="Ament-Velasquez S.L."/>
            <person name="Kruys A."/>
            <person name="Hutchinson M.I."/>
            <person name="Powell A.J."/>
            <person name="Barry K."/>
            <person name="Miller A.N."/>
            <person name="Grigoriev I.V."/>
            <person name="Debuchy R."/>
            <person name="Gladieux P."/>
            <person name="Thoren M.H."/>
            <person name="Johannesson H."/>
        </authorList>
    </citation>
    <scope>NUCLEOTIDE SEQUENCE</scope>
    <source>
        <strain evidence="18">CBS 532.94</strain>
    </source>
</reference>
<keyword evidence="6" id="KW-0336">GPI-anchor</keyword>
<evidence type="ECO:0000256" key="8">
    <source>
        <dbReference type="ARBA" id="ARBA00022729"/>
    </source>
</evidence>
<dbReference type="InterPro" id="IPR052337">
    <property type="entry name" value="SAT4-like"/>
</dbReference>
<evidence type="ECO:0000256" key="9">
    <source>
        <dbReference type="ARBA" id="ARBA00022989"/>
    </source>
</evidence>
<keyword evidence="10 15" id="KW-0472">Membrane</keyword>
<keyword evidence="19" id="KW-1185">Reference proteome</keyword>
<dbReference type="Pfam" id="PF05730">
    <property type="entry name" value="CFEM"/>
    <property type="match status" value="1"/>
</dbReference>
<dbReference type="Pfam" id="PF20684">
    <property type="entry name" value="Fung_rhodopsin"/>
    <property type="match status" value="1"/>
</dbReference>
<evidence type="ECO:0000256" key="12">
    <source>
        <dbReference type="ARBA" id="ARBA00023288"/>
    </source>
</evidence>
<dbReference type="EMBL" id="MU860583">
    <property type="protein sequence ID" value="KAK4233341.1"/>
    <property type="molecule type" value="Genomic_DNA"/>
</dbReference>
<accession>A0AAN7H3G8</accession>
<comment type="similarity">
    <text evidence="13">Belongs to the SAT4 family.</text>
</comment>
<evidence type="ECO:0000256" key="4">
    <source>
        <dbReference type="ARBA" id="ARBA00010031"/>
    </source>
</evidence>
<evidence type="ECO:0000313" key="18">
    <source>
        <dbReference type="EMBL" id="KAK4233341.1"/>
    </source>
</evidence>
<keyword evidence="9 15" id="KW-1133">Transmembrane helix</keyword>
<evidence type="ECO:0000256" key="1">
    <source>
        <dbReference type="ARBA" id="ARBA00004141"/>
    </source>
</evidence>
<proteinExistence type="inferred from homology"/>
<name>A0AAN7H3G8_9PEZI</name>
<dbReference type="PANTHER" id="PTHR33048">
    <property type="entry name" value="PTH11-LIKE INTEGRAL MEMBRANE PROTEIN (AFU_ORTHOLOGUE AFUA_5G11245)"/>
    <property type="match status" value="1"/>
</dbReference>
<keyword evidence="8 16" id="KW-0732">Signal</keyword>
<dbReference type="PANTHER" id="PTHR33048:SF143">
    <property type="entry name" value="EXTRACELLULAR MEMBRANE PROTEIN CFEM DOMAIN-CONTAINING PROTEIN-RELATED"/>
    <property type="match status" value="1"/>
</dbReference>
<keyword evidence="12" id="KW-0449">Lipoprotein</keyword>
<feature type="transmembrane region" description="Helical" evidence="15">
    <location>
        <begin position="193"/>
        <end position="216"/>
    </location>
</feature>
<evidence type="ECO:0000313" key="19">
    <source>
        <dbReference type="Proteomes" id="UP001303760"/>
    </source>
</evidence>
<comment type="subcellular location">
    <subcellularLocation>
        <location evidence="2">Membrane</location>
        <topology evidence="2">Lipid-anchor</topology>
        <topology evidence="2">GPI-anchor</topology>
    </subcellularLocation>
    <subcellularLocation>
        <location evidence="1">Membrane</location>
        <topology evidence="1">Multi-pass membrane protein</topology>
    </subcellularLocation>
    <subcellularLocation>
        <location evidence="3">Secreted</location>
    </subcellularLocation>
</comment>
<feature type="transmembrane region" description="Helical" evidence="15">
    <location>
        <begin position="236"/>
        <end position="259"/>
    </location>
</feature>
<evidence type="ECO:0000256" key="11">
    <source>
        <dbReference type="ARBA" id="ARBA00023157"/>
    </source>
</evidence>